<dbReference type="Proteomes" id="UP000824890">
    <property type="component" value="Unassembled WGS sequence"/>
</dbReference>
<accession>A0ABQ8AJF2</accession>
<gene>
    <name evidence="2" type="ORF">HID58_055120</name>
</gene>
<dbReference type="EMBL" id="JAGKQM010000013">
    <property type="protein sequence ID" value="KAH0892691.1"/>
    <property type="molecule type" value="Genomic_DNA"/>
</dbReference>
<comment type="caution">
    <text evidence="2">The sequence shown here is derived from an EMBL/GenBank/DDBJ whole genome shotgun (WGS) entry which is preliminary data.</text>
</comment>
<protein>
    <submittedName>
        <fullName evidence="2">Uncharacterized protein</fullName>
    </submittedName>
</protein>
<sequence length="245" mass="27591">VTHVCLSVLDNLLILLDEKLVALGVESKVFLATNINSKLFYSDDESYYHKNYLERHFPNEEVSASNSTKYGGVRKIDSLTVLERYILIMDGPTYHVLSMYVNCKGDYRPSPACNNENAVGVVRCILQMVVSDASDTAVFVAFDTTMTQVMNVHVRAAEVSQLLDVVWKTYMAEPSKNFEAHTIQFLYKTSEMYYLKHLRSPPAQPLDDFSAQEAVQNAVPVVSAPTSEFPWATDDRPTGEKAWTD</sequence>
<feature type="region of interest" description="Disordered" evidence="1">
    <location>
        <begin position="226"/>
        <end position="245"/>
    </location>
</feature>
<feature type="non-terminal residue" evidence="2">
    <location>
        <position position="1"/>
    </location>
</feature>
<evidence type="ECO:0000313" key="3">
    <source>
        <dbReference type="Proteomes" id="UP000824890"/>
    </source>
</evidence>
<keyword evidence="3" id="KW-1185">Reference proteome</keyword>
<proteinExistence type="predicted"/>
<evidence type="ECO:0000313" key="2">
    <source>
        <dbReference type="EMBL" id="KAH0892691.1"/>
    </source>
</evidence>
<organism evidence="2 3">
    <name type="scientific">Brassica napus</name>
    <name type="common">Rape</name>
    <dbReference type="NCBI Taxonomy" id="3708"/>
    <lineage>
        <taxon>Eukaryota</taxon>
        <taxon>Viridiplantae</taxon>
        <taxon>Streptophyta</taxon>
        <taxon>Embryophyta</taxon>
        <taxon>Tracheophyta</taxon>
        <taxon>Spermatophyta</taxon>
        <taxon>Magnoliopsida</taxon>
        <taxon>eudicotyledons</taxon>
        <taxon>Gunneridae</taxon>
        <taxon>Pentapetalae</taxon>
        <taxon>rosids</taxon>
        <taxon>malvids</taxon>
        <taxon>Brassicales</taxon>
        <taxon>Brassicaceae</taxon>
        <taxon>Brassiceae</taxon>
        <taxon>Brassica</taxon>
    </lineage>
</organism>
<dbReference type="Gene3D" id="2.40.50.140">
    <property type="entry name" value="Nucleic acid-binding proteins"/>
    <property type="match status" value="1"/>
</dbReference>
<reference evidence="2 3" key="1">
    <citation type="submission" date="2021-05" db="EMBL/GenBank/DDBJ databases">
        <title>Genome Assembly of Synthetic Allotetraploid Brassica napus Reveals Homoeologous Exchanges between Subgenomes.</title>
        <authorList>
            <person name="Davis J.T."/>
        </authorList>
    </citation>
    <scope>NUCLEOTIDE SEQUENCE [LARGE SCALE GENOMIC DNA]</scope>
    <source>
        <strain evidence="3">cv. Da-Ae</strain>
        <tissue evidence="2">Seedling</tissue>
    </source>
</reference>
<dbReference type="InterPro" id="IPR012340">
    <property type="entry name" value="NA-bd_OB-fold"/>
</dbReference>
<evidence type="ECO:0000256" key="1">
    <source>
        <dbReference type="SAM" id="MobiDB-lite"/>
    </source>
</evidence>
<name>A0ABQ8AJF2_BRANA</name>
<feature type="compositionally biased region" description="Basic and acidic residues" evidence="1">
    <location>
        <begin position="233"/>
        <end position="245"/>
    </location>
</feature>